<evidence type="ECO:0000256" key="2">
    <source>
        <dbReference type="SAM" id="MobiDB-lite"/>
    </source>
</evidence>
<dbReference type="Proteomes" id="UP001497382">
    <property type="component" value="Unassembled WGS sequence"/>
</dbReference>
<feature type="region of interest" description="Disordered" evidence="2">
    <location>
        <begin position="575"/>
        <end position="600"/>
    </location>
</feature>
<keyword evidence="1" id="KW-0175">Coiled coil</keyword>
<evidence type="ECO:0008006" key="5">
    <source>
        <dbReference type="Google" id="ProtNLM"/>
    </source>
</evidence>
<dbReference type="PANTHER" id="PTHR19321">
    <property type="entry name" value="PROTEIN REGULATOR OF CYTOKINESIS 1 PRC1-RELATED"/>
    <property type="match status" value="1"/>
</dbReference>
<comment type="caution">
    <text evidence="3">The sequence shown here is derived from an EMBL/GenBank/DDBJ whole genome shotgun (WGS) entry which is preliminary data.</text>
</comment>
<name>A0AAV1ZHF2_9ARAC</name>
<dbReference type="AlphaFoldDB" id="A0AAV1ZHF2"/>
<evidence type="ECO:0000313" key="3">
    <source>
        <dbReference type="EMBL" id="CAL1270974.1"/>
    </source>
</evidence>
<sequence>MEGENQQSENSENVLDCMERDGVKQIQNNLKKLYNLWNEFGIDSKRKIRRAEKLWSHVQNLIQDIYREENDLYKELQDRVNDYTQKIDKLAKSLSVIPKEITGPLAKREELLRLELEKLNETLQIRLKSYQHLKSIETKYCKILGTQEYELFSESEVPSQDDMKNLEQRIKALKEERDRRHKKFCLVKKDLTVIMETTELEPETSLEKDILSGKDTLSLSDETMKSLEEILYKVQRRKAELETRKKELMDQLSYLWERLKVDEKVRGEFISKHETCCRSVLISIEEEIEKYKLLRKENIHAEIASLRKEIEQLWSMCCVHHHEREAFGPFSSLEMTEEVLDAHEAELKRLQNYYKDIAHILEKIDKRQQLWNKLVEFENKANDPNRFKNRGGNLLREERERKMLRKNLPRLENEIFHEIDMYEAKNKTVFLYCGEDFRIYVTNQWAEREGQKENERNKRHEKRLAGIEGDTFLGTPLKRSLIFTPKTAPSKMFKSNAGSAYSTPIPVSKLKCATPGQPLNKELFPSSKSEKKGSKAVLKQKQHLIKPKNVPSRTPTYTDFIGELSTPGKINHQSSILASRNPEGKRVFSSKKKSDRQNKAKTFTISVTNSPLTPTRGKVGLPFII</sequence>
<dbReference type="GO" id="GO:0008017">
    <property type="term" value="F:microtubule binding"/>
    <property type="evidence" value="ECO:0007669"/>
    <property type="project" value="InterPro"/>
</dbReference>
<dbReference type="Pfam" id="PF03999">
    <property type="entry name" value="MAP65_ASE1"/>
    <property type="match status" value="1"/>
</dbReference>
<dbReference type="EMBL" id="CAXIEN010000051">
    <property type="protein sequence ID" value="CAL1270974.1"/>
    <property type="molecule type" value="Genomic_DNA"/>
</dbReference>
<feature type="coiled-coil region" evidence="1">
    <location>
        <begin position="66"/>
        <end position="93"/>
    </location>
</feature>
<proteinExistence type="predicted"/>
<dbReference type="GO" id="GO:1990023">
    <property type="term" value="C:mitotic spindle midzone"/>
    <property type="evidence" value="ECO:0007669"/>
    <property type="project" value="TreeGrafter"/>
</dbReference>
<reference evidence="3 4" key="1">
    <citation type="submission" date="2024-04" db="EMBL/GenBank/DDBJ databases">
        <authorList>
            <person name="Rising A."/>
            <person name="Reimegard J."/>
            <person name="Sonavane S."/>
            <person name="Akerstrom W."/>
            <person name="Nylinder S."/>
            <person name="Hedman E."/>
            <person name="Kallberg Y."/>
        </authorList>
    </citation>
    <scope>NUCLEOTIDE SEQUENCE [LARGE SCALE GENOMIC DNA]</scope>
</reference>
<organism evidence="3 4">
    <name type="scientific">Larinioides sclopetarius</name>
    <dbReference type="NCBI Taxonomy" id="280406"/>
    <lineage>
        <taxon>Eukaryota</taxon>
        <taxon>Metazoa</taxon>
        <taxon>Ecdysozoa</taxon>
        <taxon>Arthropoda</taxon>
        <taxon>Chelicerata</taxon>
        <taxon>Arachnida</taxon>
        <taxon>Araneae</taxon>
        <taxon>Araneomorphae</taxon>
        <taxon>Entelegynae</taxon>
        <taxon>Araneoidea</taxon>
        <taxon>Araneidae</taxon>
        <taxon>Larinioides</taxon>
    </lineage>
</organism>
<evidence type="ECO:0000313" key="4">
    <source>
        <dbReference type="Proteomes" id="UP001497382"/>
    </source>
</evidence>
<evidence type="ECO:0000256" key="1">
    <source>
        <dbReference type="SAM" id="Coils"/>
    </source>
</evidence>
<dbReference type="GO" id="GO:0005737">
    <property type="term" value="C:cytoplasm"/>
    <property type="evidence" value="ECO:0007669"/>
    <property type="project" value="TreeGrafter"/>
</dbReference>
<gene>
    <name evidence="3" type="ORF">LARSCL_LOCUS5590</name>
</gene>
<protein>
    <recommendedName>
        <fullName evidence="5">Protein regulator of cytokinesis 1</fullName>
    </recommendedName>
</protein>
<feature type="coiled-coil region" evidence="1">
    <location>
        <begin position="224"/>
        <end position="251"/>
    </location>
</feature>
<keyword evidence="4" id="KW-1185">Reference proteome</keyword>
<dbReference type="GO" id="GO:0051256">
    <property type="term" value="P:mitotic spindle midzone assembly"/>
    <property type="evidence" value="ECO:0007669"/>
    <property type="project" value="TreeGrafter"/>
</dbReference>
<dbReference type="Gene3D" id="1.20.58.1520">
    <property type="match status" value="1"/>
</dbReference>
<dbReference type="InterPro" id="IPR007145">
    <property type="entry name" value="MAP65_Ase1_PRC1"/>
</dbReference>
<accession>A0AAV1ZHF2</accession>
<dbReference type="PANTHER" id="PTHR19321:SF41">
    <property type="entry name" value="FASCETTO-RELATED"/>
    <property type="match status" value="1"/>
</dbReference>